<evidence type="ECO:0000313" key="4">
    <source>
        <dbReference type="Proteomes" id="UP001652625"/>
    </source>
</evidence>
<keyword evidence="3" id="KW-0067">ATP-binding</keyword>
<evidence type="ECO:0000256" key="1">
    <source>
        <dbReference type="ARBA" id="ARBA00022598"/>
    </source>
</evidence>
<sequence>MNDSKNNFACEKDYSGMEDDKYFEKENMSLLENISSLSLQEIHIEAMHSRLVDSANELDVERRKIPLLKSLFSNVAPTLYFMLDQEKVGCFPAEVCDFLKWKFCKITPKVVRDCVKRTGFKMTKKNPNWLGLWGKHMKSIEFRTICIFQKVNHFPGTFQIGRKDKLWKNFSSFQTVHGEKNFNFMPQTFILPNDLCLLRRQWRERKRKWIVKPPASARGKGIKIISSWEELPKKQFLVVQRYIINPYLINGCKFDLRVYVYVSCFDPLRVYVFNDGLVRFATRKYSARTATLSDKYIHLTNYSVNKQNKKVYKQPGMENNNLSHKWSLKELWAYLHSIGLKTVHIWDEIKDIAVKTIICGEYLVNSQVRRNTKSRYNCHELFGFDIILDSNLKPWLLEVNISPSLQANSSTDLNIKSQLVKDLLNIAGFRLPKFLLPLEISYLGDDFNCSKYYIPNQSLKNAKNLLLKSLSSDDIKILIEAEDEQDWLHCGIHMKKLSRSGCFERIFPSTSSKPYLNFFKSRRHYNLLLDKWTQLYIRDTFQPLVGIRLLKSLTDIQV</sequence>
<accession>A0ABM4CXI6</accession>
<evidence type="ECO:0000256" key="2">
    <source>
        <dbReference type="ARBA" id="ARBA00022741"/>
    </source>
</evidence>
<proteinExistence type="predicted"/>
<organism evidence="4 5">
    <name type="scientific">Hydra vulgaris</name>
    <name type="common">Hydra</name>
    <name type="synonym">Hydra attenuata</name>
    <dbReference type="NCBI Taxonomy" id="6087"/>
    <lineage>
        <taxon>Eukaryota</taxon>
        <taxon>Metazoa</taxon>
        <taxon>Cnidaria</taxon>
        <taxon>Hydrozoa</taxon>
        <taxon>Hydroidolina</taxon>
        <taxon>Anthoathecata</taxon>
        <taxon>Aplanulata</taxon>
        <taxon>Hydridae</taxon>
        <taxon>Hydra</taxon>
    </lineage>
</organism>
<dbReference type="Pfam" id="PF03133">
    <property type="entry name" value="TTL"/>
    <property type="match status" value="1"/>
</dbReference>
<keyword evidence="2" id="KW-0547">Nucleotide-binding</keyword>
<dbReference type="Proteomes" id="UP001652625">
    <property type="component" value="Chromosome 11"/>
</dbReference>
<dbReference type="GeneID" id="100201129"/>
<gene>
    <name evidence="5" type="primary">LOC100201129</name>
</gene>
<protein>
    <submittedName>
        <fullName evidence="5">Tubulin monoglutamylase TTLL4 isoform X5</fullName>
    </submittedName>
</protein>
<evidence type="ECO:0000256" key="3">
    <source>
        <dbReference type="ARBA" id="ARBA00022840"/>
    </source>
</evidence>
<keyword evidence="1" id="KW-0436">Ligase</keyword>
<dbReference type="RefSeq" id="XP_065666652.1">
    <property type="nucleotide sequence ID" value="XM_065810580.1"/>
</dbReference>
<name>A0ABM4CXI6_HYDVU</name>
<dbReference type="PANTHER" id="PTHR12241">
    <property type="entry name" value="TUBULIN POLYGLUTAMYLASE"/>
    <property type="match status" value="1"/>
</dbReference>
<reference evidence="5" key="1">
    <citation type="submission" date="2025-08" db="UniProtKB">
        <authorList>
            <consortium name="RefSeq"/>
        </authorList>
    </citation>
    <scope>IDENTIFICATION</scope>
</reference>
<dbReference type="PANTHER" id="PTHR12241:SF162">
    <property type="entry name" value="TUBULIN MONOGLUTAMYLASE TTLL4"/>
    <property type="match status" value="1"/>
</dbReference>
<dbReference type="SUPFAM" id="SSF56059">
    <property type="entry name" value="Glutathione synthetase ATP-binding domain-like"/>
    <property type="match status" value="1"/>
</dbReference>
<dbReference type="PROSITE" id="PS51221">
    <property type="entry name" value="TTL"/>
    <property type="match status" value="1"/>
</dbReference>
<dbReference type="Gene3D" id="3.30.470.20">
    <property type="entry name" value="ATP-grasp fold, B domain"/>
    <property type="match status" value="1"/>
</dbReference>
<evidence type="ECO:0000313" key="5">
    <source>
        <dbReference type="RefSeq" id="XP_065666652.1"/>
    </source>
</evidence>
<keyword evidence="4" id="KW-1185">Reference proteome</keyword>
<dbReference type="InterPro" id="IPR004344">
    <property type="entry name" value="TTL/TTLL_fam"/>
</dbReference>